<dbReference type="CDD" id="cd00090">
    <property type="entry name" value="HTH_ARSR"/>
    <property type="match status" value="1"/>
</dbReference>
<gene>
    <name evidence="3" type="ORF">M1L60_26290</name>
</gene>
<dbReference type="SUPFAM" id="SSF46785">
    <property type="entry name" value="Winged helix' DNA-binding domain"/>
    <property type="match status" value="1"/>
</dbReference>
<dbReference type="Gene3D" id="1.10.10.10">
    <property type="entry name" value="Winged helix-like DNA-binding domain superfamily/Winged helix DNA-binding domain"/>
    <property type="match status" value="1"/>
</dbReference>
<accession>A0ABT1DTD4</accession>
<dbReference type="Pfam" id="PF12840">
    <property type="entry name" value="HTH_20"/>
    <property type="match status" value="1"/>
</dbReference>
<evidence type="ECO:0000256" key="1">
    <source>
        <dbReference type="SAM" id="MobiDB-lite"/>
    </source>
</evidence>
<organism evidence="3 4">
    <name type="scientific">Paractinoplanes aksuensis</name>
    <dbReference type="NCBI Taxonomy" id="2939490"/>
    <lineage>
        <taxon>Bacteria</taxon>
        <taxon>Bacillati</taxon>
        <taxon>Actinomycetota</taxon>
        <taxon>Actinomycetes</taxon>
        <taxon>Micromonosporales</taxon>
        <taxon>Micromonosporaceae</taxon>
        <taxon>Paractinoplanes</taxon>
    </lineage>
</organism>
<evidence type="ECO:0000259" key="2">
    <source>
        <dbReference type="SMART" id="SM00418"/>
    </source>
</evidence>
<dbReference type="SMART" id="SM00418">
    <property type="entry name" value="HTH_ARSR"/>
    <property type="match status" value="1"/>
</dbReference>
<dbReference type="InterPro" id="IPR036390">
    <property type="entry name" value="WH_DNA-bd_sf"/>
</dbReference>
<evidence type="ECO:0000313" key="3">
    <source>
        <dbReference type="EMBL" id="MCO8274115.1"/>
    </source>
</evidence>
<proteinExistence type="predicted"/>
<dbReference type="PANTHER" id="PTHR38600:SF1">
    <property type="entry name" value="TRANSCRIPTIONAL REGULATORY PROTEIN"/>
    <property type="match status" value="1"/>
</dbReference>
<keyword evidence="4" id="KW-1185">Reference proteome</keyword>
<dbReference type="InterPro" id="IPR011991">
    <property type="entry name" value="ArsR-like_HTH"/>
</dbReference>
<dbReference type="InterPro" id="IPR036388">
    <property type="entry name" value="WH-like_DNA-bd_sf"/>
</dbReference>
<dbReference type="PANTHER" id="PTHR38600">
    <property type="entry name" value="TRANSCRIPTIONAL REGULATORY PROTEIN"/>
    <property type="match status" value="1"/>
</dbReference>
<reference evidence="3 4" key="1">
    <citation type="submission" date="2022-06" db="EMBL/GenBank/DDBJ databases">
        <title>New Species of the Genus Actinoplanes, ActinopZanes ferrugineus.</title>
        <authorList>
            <person name="Ding P."/>
        </authorList>
    </citation>
    <scope>NUCLEOTIDE SEQUENCE [LARGE SCALE GENOMIC DNA]</scope>
    <source>
        <strain evidence="3 4">TRM88003</strain>
    </source>
</reference>
<dbReference type="RefSeq" id="WP_253240189.1">
    <property type="nucleotide sequence ID" value="NZ_JAMYJR010000028.1"/>
</dbReference>
<name>A0ABT1DTD4_9ACTN</name>
<evidence type="ECO:0000313" key="4">
    <source>
        <dbReference type="Proteomes" id="UP001523369"/>
    </source>
</evidence>
<dbReference type="InterPro" id="IPR001845">
    <property type="entry name" value="HTH_ArsR_DNA-bd_dom"/>
</dbReference>
<feature type="region of interest" description="Disordered" evidence="1">
    <location>
        <begin position="1"/>
        <end position="27"/>
    </location>
</feature>
<sequence>MAGGLNPDAAQPAPAGGRNPYAAQPAGGRNPYAALAAPSRRRILDTIRSAAGPVDARLLAAELGLHVTTVRAHLDQLAEAGLVEAAAGHEPRRGRPRLFYTATRNPDPRDQLIDALADELATDRAVAAGRAWGEDLLRSVPAEADRTAALVRVLDRLEFSPEPIESGLGLRTCPFRESARRNPSVVCAAHRGLVEHIVGGATLRPFVEPELCVVDLPAR</sequence>
<feature type="domain" description="HTH arsR-type" evidence="2">
    <location>
        <begin position="30"/>
        <end position="118"/>
    </location>
</feature>
<protein>
    <submittedName>
        <fullName evidence="3">Helix-turn-helix domain-containing protein</fullName>
    </submittedName>
</protein>
<dbReference type="Proteomes" id="UP001523369">
    <property type="component" value="Unassembled WGS sequence"/>
</dbReference>
<dbReference type="EMBL" id="JAMYJR010000028">
    <property type="protein sequence ID" value="MCO8274115.1"/>
    <property type="molecule type" value="Genomic_DNA"/>
</dbReference>
<comment type="caution">
    <text evidence="3">The sequence shown here is derived from an EMBL/GenBank/DDBJ whole genome shotgun (WGS) entry which is preliminary data.</text>
</comment>